<evidence type="ECO:0000256" key="1">
    <source>
        <dbReference type="SAM" id="Phobius"/>
    </source>
</evidence>
<dbReference type="RefSeq" id="WP_073290427.1">
    <property type="nucleotide sequence ID" value="NZ_FRCP01000021.1"/>
</dbReference>
<evidence type="ECO:0000313" key="2">
    <source>
        <dbReference type="EMBL" id="SHM91168.1"/>
    </source>
</evidence>
<dbReference type="AlphaFoldDB" id="A0A1M7MK02"/>
<feature type="transmembrane region" description="Helical" evidence="1">
    <location>
        <begin position="116"/>
        <end position="136"/>
    </location>
</feature>
<feature type="transmembrane region" description="Helical" evidence="1">
    <location>
        <begin position="7"/>
        <end position="24"/>
    </location>
</feature>
<keyword evidence="1" id="KW-0812">Transmembrane</keyword>
<keyword evidence="1" id="KW-1133">Transmembrane helix</keyword>
<dbReference type="Proteomes" id="UP000184038">
    <property type="component" value="Unassembled WGS sequence"/>
</dbReference>
<dbReference type="Pfam" id="PF20040">
    <property type="entry name" value="DUF6442"/>
    <property type="match status" value="1"/>
</dbReference>
<gene>
    <name evidence="2" type="ORF">SAMN02746066_03875</name>
</gene>
<evidence type="ECO:0008006" key="4">
    <source>
        <dbReference type="Google" id="ProtNLM"/>
    </source>
</evidence>
<keyword evidence="3" id="KW-1185">Reference proteome</keyword>
<keyword evidence="1" id="KW-0472">Membrane</keyword>
<proteinExistence type="predicted"/>
<feature type="transmembrane region" description="Helical" evidence="1">
    <location>
        <begin position="92"/>
        <end position="110"/>
    </location>
</feature>
<dbReference type="EMBL" id="FRCP01000021">
    <property type="protein sequence ID" value="SHM91168.1"/>
    <property type="molecule type" value="Genomic_DNA"/>
</dbReference>
<reference evidence="2 3" key="1">
    <citation type="submission" date="2016-11" db="EMBL/GenBank/DDBJ databases">
        <authorList>
            <person name="Jaros S."/>
            <person name="Januszkiewicz K."/>
            <person name="Wedrychowicz H."/>
        </authorList>
    </citation>
    <scope>NUCLEOTIDE SEQUENCE [LARGE SCALE GENOMIC DNA]</scope>
    <source>
        <strain evidence="2 3">DSM 15930</strain>
    </source>
</reference>
<accession>A0A1M7MK02</accession>
<sequence>MKNCKSIVISILGVLLCGIGFYFVKSLTDPQGIMKTLPYILVGIGCGMFGHGVGDLINKKVTAKNPELVKQIEIDQNDERNIMITNMAKAKGFDIMTYVFAALLLAYGLMGASMEVIIPFVIAYLFVQFYAVYIRLRKDREN</sequence>
<protein>
    <recommendedName>
        <fullName evidence="4">DUF2178 domain-containing protein</fullName>
    </recommendedName>
</protein>
<dbReference type="OrthoDB" id="2194123at2"/>
<dbReference type="InterPro" id="IPR045620">
    <property type="entry name" value="DUF6442"/>
</dbReference>
<dbReference type="STRING" id="1120996.SAMN02746066_03875"/>
<organism evidence="2 3">
    <name type="scientific">Anaerosporobacter mobilis DSM 15930</name>
    <dbReference type="NCBI Taxonomy" id="1120996"/>
    <lineage>
        <taxon>Bacteria</taxon>
        <taxon>Bacillati</taxon>
        <taxon>Bacillota</taxon>
        <taxon>Clostridia</taxon>
        <taxon>Lachnospirales</taxon>
        <taxon>Lachnospiraceae</taxon>
        <taxon>Anaerosporobacter</taxon>
    </lineage>
</organism>
<evidence type="ECO:0000313" key="3">
    <source>
        <dbReference type="Proteomes" id="UP000184038"/>
    </source>
</evidence>
<name>A0A1M7MK02_9FIRM</name>
<feature type="transmembrane region" description="Helical" evidence="1">
    <location>
        <begin position="36"/>
        <end position="57"/>
    </location>
</feature>